<dbReference type="EMBL" id="ADKX01000049">
    <property type="protein sequence ID" value="EFW03200.1"/>
    <property type="molecule type" value="Genomic_DNA"/>
</dbReference>
<dbReference type="GO" id="GO:0030488">
    <property type="term" value="P:tRNA methylation"/>
    <property type="evidence" value="ECO:0007669"/>
    <property type="project" value="TreeGrafter"/>
</dbReference>
<dbReference type="InterPro" id="IPR016024">
    <property type="entry name" value="ARM-type_fold"/>
</dbReference>
<evidence type="ECO:0000313" key="3">
    <source>
        <dbReference type="Proteomes" id="UP000003157"/>
    </source>
</evidence>
<dbReference type="RefSeq" id="WP_008790564.1">
    <property type="nucleotide sequence ID" value="NZ_AKCB01000001.1"/>
</dbReference>
<sequence length="483" mass="56525">MDFATNIKNNEQIRESLIGLKLQVQKEASIQNDTELKDKLIHLLNDEDPKVRKNSAVLLGHYPGTVDILLEAYKHEKTDYVKDAYLKGMSMQDCRLYFRDLQMIQSHLMNLEDTTPKHVQAQLKILNPLILKNQIHKKKIIKLKHTPVDVILTSLPYYQFVLFADVLHLRYKPVSQGVLVRTDSIYDLLPIRTYKDMLIPLQGASGLDMSLETIMNGFERCNIEDIFDRLYDDHSVFYFRVVDAMREKKPQLIKKISEKLFELYPQKLLNATENYDIEIVIKEVQRGKVNAYLRLIHLNNPRFQYRREVSATSMQSYVAATMVQLAKPYMIEDAKVLDPFVGTGTLLIERCFAKSAHFVMGIDVYGQGIESARKNAKLAGQNIYFVHKDSLRFVNNEMFDEIITDMPTFAQMKDQEQLQNLYDRFFERIRRLVKPGGYVFLYTSEISLVRKNLRLQEGYLSLEEHYEVPRGKNMFYFFIIKVK</sequence>
<dbReference type="AlphaFoldDB" id="E7GFD9"/>
<protein>
    <recommendedName>
        <fullName evidence="1">Ribosomal RNA large subunit methyltransferase K/L-like methyltransferase domain-containing protein</fullName>
    </recommendedName>
</protein>
<dbReference type="Pfam" id="PF01170">
    <property type="entry name" value="UPF0020"/>
    <property type="match status" value="1"/>
</dbReference>
<keyword evidence="3" id="KW-1185">Reference proteome</keyword>
<reference evidence="2 3" key="1">
    <citation type="submission" date="2010-12" db="EMBL/GenBank/DDBJ databases">
        <title>The Genome Sequence of Coprobacillus sp. strain 29_1.</title>
        <authorList>
            <consortium name="The Broad Institute Genome Sequencing Platform"/>
            <person name="Earl A."/>
            <person name="Ward D."/>
            <person name="Feldgarden M."/>
            <person name="Gevers D."/>
            <person name="Daigneault M."/>
            <person name="Sibley C.D."/>
            <person name="White A."/>
            <person name="Strauss J."/>
            <person name="Allen-Vercoe E."/>
            <person name="Young S.K."/>
            <person name="Zeng Q."/>
            <person name="Gargeya S."/>
            <person name="Fitzgerald M."/>
            <person name="Haas B."/>
            <person name="Abouelleil A."/>
            <person name="Alvarado L."/>
            <person name="Arachchi H.M."/>
            <person name="Berlin A."/>
            <person name="Brown A."/>
            <person name="Chapman S.B."/>
            <person name="Chen Z."/>
            <person name="Dunbar C."/>
            <person name="Freedman E."/>
            <person name="Gearin G."/>
            <person name="Gellesch M."/>
            <person name="Goldberg J."/>
            <person name="Griggs A."/>
            <person name="Gujja S."/>
            <person name="Heilman E."/>
            <person name="Heiman D."/>
            <person name="Howarth C."/>
            <person name="Larson L."/>
            <person name="Lui A."/>
            <person name="MacDonald P.J.P."/>
            <person name="Mehta T."/>
            <person name="Montmayeur A."/>
            <person name="Murphy C."/>
            <person name="Neiman D."/>
            <person name="Pearson M."/>
            <person name="Priest M."/>
            <person name="Roberts A."/>
            <person name="Saif S."/>
            <person name="Shea T."/>
            <person name="Shenoy N."/>
            <person name="Sisk P."/>
            <person name="Stolte C."/>
            <person name="Sykes S."/>
            <person name="White J."/>
            <person name="Yandava C."/>
            <person name="Nusbaum C."/>
            <person name="Birren B."/>
        </authorList>
    </citation>
    <scope>NUCLEOTIDE SEQUENCE [LARGE SCALE GENOMIC DNA]</scope>
    <source>
        <strain evidence="2 3">29_1</strain>
    </source>
</reference>
<feature type="domain" description="Ribosomal RNA large subunit methyltransferase K/L-like methyltransferase" evidence="1">
    <location>
        <begin position="305"/>
        <end position="454"/>
    </location>
</feature>
<name>E7GFD9_9FIRM</name>
<dbReference type="PANTHER" id="PTHR14911:SF13">
    <property type="entry name" value="TRNA (GUANINE(6)-N2)-METHYLTRANSFERASE THUMP3"/>
    <property type="match status" value="1"/>
</dbReference>
<dbReference type="CDD" id="cd02440">
    <property type="entry name" value="AdoMet_MTases"/>
    <property type="match status" value="1"/>
</dbReference>
<dbReference type="GeneID" id="78228539"/>
<dbReference type="Proteomes" id="UP000003157">
    <property type="component" value="Unassembled WGS sequence"/>
</dbReference>
<organism evidence="2 3">
    <name type="scientific">Coprobacillus cateniformis</name>
    <dbReference type="NCBI Taxonomy" id="100884"/>
    <lineage>
        <taxon>Bacteria</taxon>
        <taxon>Bacillati</taxon>
        <taxon>Bacillota</taxon>
        <taxon>Erysipelotrichia</taxon>
        <taxon>Erysipelotrichales</taxon>
        <taxon>Coprobacillaceae</taxon>
        <taxon>Coprobacillus</taxon>
    </lineage>
</organism>
<accession>E7GFD9</accession>
<dbReference type="eggNOG" id="COG0116">
    <property type="taxonomic scope" value="Bacteria"/>
</dbReference>
<proteinExistence type="predicted"/>
<evidence type="ECO:0000313" key="2">
    <source>
        <dbReference type="EMBL" id="EFW03200.1"/>
    </source>
</evidence>
<comment type="caution">
    <text evidence="2">The sequence shown here is derived from an EMBL/GenBank/DDBJ whole genome shotgun (WGS) entry which is preliminary data.</text>
</comment>
<dbReference type="InterPro" id="IPR000241">
    <property type="entry name" value="RlmKL-like_Mtase"/>
</dbReference>
<dbReference type="InterPro" id="IPR029063">
    <property type="entry name" value="SAM-dependent_MTases_sf"/>
</dbReference>
<dbReference type="Gene3D" id="3.40.50.150">
    <property type="entry name" value="Vaccinia Virus protein VP39"/>
    <property type="match status" value="1"/>
</dbReference>
<dbReference type="STRING" id="100884.GCA_000269565_00640"/>
<gene>
    <name evidence="2" type="ORF">HMPREF9488_03482</name>
</gene>
<evidence type="ECO:0000259" key="1">
    <source>
        <dbReference type="Pfam" id="PF01170"/>
    </source>
</evidence>
<dbReference type="HOGENOM" id="CLU_543714_0_0_9"/>
<dbReference type="PANTHER" id="PTHR14911">
    <property type="entry name" value="THUMP DOMAIN-CONTAINING"/>
    <property type="match status" value="1"/>
</dbReference>
<dbReference type="GO" id="GO:0016423">
    <property type="term" value="F:tRNA (guanine) methyltransferase activity"/>
    <property type="evidence" value="ECO:0007669"/>
    <property type="project" value="TreeGrafter"/>
</dbReference>
<dbReference type="SUPFAM" id="SSF53335">
    <property type="entry name" value="S-adenosyl-L-methionine-dependent methyltransferases"/>
    <property type="match status" value="1"/>
</dbReference>
<dbReference type="SUPFAM" id="SSF48371">
    <property type="entry name" value="ARM repeat"/>
    <property type="match status" value="1"/>
</dbReference>
<dbReference type="OrthoDB" id="1637728at2"/>